<keyword evidence="1" id="KW-1133">Transmembrane helix</keyword>
<feature type="transmembrane region" description="Helical" evidence="1">
    <location>
        <begin position="68"/>
        <end position="89"/>
    </location>
</feature>
<dbReference type="EMBL" id="CAJNRE010014055">
    <property type="protein sequence ID" value="CAF2123859.1"/>
    <property type="molecule type" value="Genomic_DNA"/>
</dbReference>
<evidence type="ECO:0000313" key="4">
    <source>
        <dbReference type="EMBL" id="CAF2162567.1"/>
    </source>
</evidence>
<accession>A0A816UAV8</accession>
<dbReference type="Proteomes" id="UP000663887">
    <property type="component" value="Unassembled WGS sequence"/>
</dbReference>
<evidence type="ECO:0000313" key="5">
    <source>
        <dbReference type="Proteomes" id="UP000663887"/>
    </source>
</evidence>
<evidence type="ECO:0000256" key="1">
    <source>
        <dbReference type="SAM" id="Phobius"/>
    </source>
</evidence>
<dbReference type="Proteomes" id="UP000663856">
    <property type="component" value="Unassembled WGS sequence"/>
</dbReference>
<evidence type="ECO:0000313" key="3">
    <source>
        <dbReference type="EMBL" id="CAF2123859.1"/>
    </source>
</evidence>
<reference evidence="2" key="1">
    <citation type="submission" date="2021-02" db="EMBL/GenBank/DDBJ databases">
        <authorList>
            <person name="Nowell W R."/>
        </authorList>
    </citation>
    <scope>NUCLEOTIDE SEQUENCE</scope>
</reference>
<comment type="caution">
    <text evidence="2">The sequence shown here is derived from an EMBL/GenBank/DDBJ whole genome shotgun (WGS) entry which is preliminary data.</text>
</comment>
<dbReference type="EMBL" id="CAJNRG010008956">
    <property type="protein sequence ID" value="CAF2108764.1"/>
    <property type="molecule type" value="Genomic_DNA"/>
</dbReference>
<dbReference type="EMBL" id="CAJNRF010014905">
    <property type="protein sequence ID" value="CAF2162567.1"/>
    <property type="molecule type" value="Genomic_DNA"/>
</dbReference>
<gene>
    <name evidence="3" type="ORF">MBJ925_LOCUS26379</name>
    <name evidence="4" type="ORF">WKI299_LOCUS32333</name>
    <name evidence="2" type="ORF">XDN619_LOCUS20316</name>
</gene>
<name>A0A816UAV8_9BILA</name>
<sequence>MNTSNNSVNVNFNSSGDTIVSLCAPSSFQTVRFWTYLFFDISSLICTFLDLYYLLVDRKLRRALNNHVIIVLLIVGCIDELTNITWTLYNDHNGTPLIKSYTRRISWVRIRVFPENIRTEAGSN</sequence>
<feature type="transmembrane region" description="Helical" evidence="1">
    <location>
        <begin position="33"/>
        <end position="56"/>
    </location>
</feature>
<evidence type="ECO:0000313" key="2">
    <source>
        <dbReference type="EMBL" id="CAF2108764.1"/>
    </source>
</evidence>
<keyword evidence="1" id="KW-0472">Membrane</keyword>
<protein>
    <submittedName>
        <fullName evidence="2">Uncharacterized protein</fullName>
    </submittedName>
</protein>
<keyword evidence="1" id="KW-0812">Transmembrane</keyword>
<organism evidence="2 5">
    <name type="scientific">Rotaria magnacalcarata</name>
    <dbReference type="NCBI Taxonomy" id="392030"/>
    <lineage>
        <taxon>Eukaryota</taxon>
        <taxon>Metazoa</taxon>
        <taxon>Spiralia</taxon>
        <taxon>Gnathifera</taxon>
        <taxon>Rotifera</taxon>
        <taxon>Eurotatoria</taxon>
        <taxon>Bdelloidea</taxon>
        <taxon>Philodinida</taxon>
        <taxon>Philodinidae</taxon>
        <taxon>Rotaria</taxon>
    </lineage>
</organism>
<proteinExistence type="predicted"/>
<dbReference type="AlphaFoldDB" id="A0A816UAV8"/>
<dbReference type="Proteomes" id="UP000663824">
    <property type="component" value="Unassembled WGS sequence"/>
</dbReference>